<dbReference type="Pfam" id="PF05658">
    <property type="entry name" value="YadA_head"/>
    <property type="match status" value="3"/>
</dbReference>
<sequence>MLSAIRPGAARAIPIATGLLLCTALATPARAQLLRGTLDTTTNGILGTGLTVGTSSPGSGVLGTGLNVGTTTGGSVLGTGVTVGTTAPGSGVLGTGLNVGTTGGGVLGTGVLVGTTGPGDGLLGTGLTLGTAGGTGTGGCGTCGGGGATPGGGGGTGGGGTGGGGTGGGSNQGIYIITGNVTQSQGQTVINELRLSQLTSVTGVAANNTSNQAAPIAVGSDALAVGYGSSAAGTASTAVGTGASAANTGSVALGYAASAQGLGGTAIGTASAASGAGSTALGFVAGATGTGSTAVGAAASAAGNNSVALGNGAAANQANTIAIGANVKTTQANQVAIGNSANTYRLAGIASQASAAAQSGATAFVTTDANGNLAASAYGPSTIAGLGNRIDSVQAQVNNLEAKTDSVQRYAIQTRKEARQGVAMAIAMATAPMPSAPGKTTWATNGATYRGEWAGGLAVAHRLPTCCVPIAVTAGVAYGGDNAVGVRAGLAGEF</sequence>
<keyword evidence="1" id="KW-0732">Signal</keyword>
<dbReference type="Gene3D" id="2.150.10.10">
    <property type="entry name" value="Serralysin-like metalloprotease, C-terminal"/>
    <property type="match status" value="1"/>
</dbReference>
<feature type="chain" id="PRO_5045256799" description="Trimeric autotransporter adhesin YadA-like head domain-containing protein" evidence="1">
    <location>
        <begin position="32"/>
        <end position="494"/>
    </location>
</feature>
<evidence type="ECO:0000313" key="4">
    <source>
        <dbReference type="Proteomes" id="UP001549119"/>
    </source>
</evidence>
<dbReference type="CDD" id="cd12820">
    <property type="entry name" value="LbR_YadA-like"/>
    <property type="match status" value="1"/>
</dbReference>
<dbReference type="EMBL" id="JBEPNW010000002">
    <property type="protein sequence ID" value="MET3867635.1"/>
    <property type="molecule type" value="Genomic_DNA"/>
</dbReference>
<accession>A0ABV2NM98</accession>
<evidence type="ECO:0000256" key="1">
    <source>
        <dbReference type="SAM" id="SignalP"/>
    </source>
</evidence>
<dbReference type="InterPro" id="IPR008640">
    <property type="entry name" value="Adhesin_Head_dom"/>
</dbReference>
<dbReference type="InterPro" id="IPR011049">
    <property type="entry name" value="Serralysin-like_metalloprot_C"/>
</dbReference>
<dbReference type="RefSeq" id="WP_245364411.1">
    <property type="nucleotide sequence ID" value="NZ_JBEPNV010000001.1"/>
</dbReference>
<organism evidence="3 4">
    <name type="scientific">Methylobacterium radiotolerans</name>
    <dbReference type="NCBI Taxonomy" id="31998"/>
    <lineage>
        <taxon>Bacteria</taxon>
        <taxon>Pseudomonadati</taxon>
        <taxon>Pseudomonadota</taxon>
        <taxon>Alphaproteobacteria</taxon>
        <taxon>Hyphomicrobiales</taxon>
        <taxon>Methylobacteriaceae</taxon>
        <taxon>Methylobacterium</taxon>
    </lineage>
</organism>
<feature type="domain" description="Trimeric autotransporter adhesin YadA-like head" evidence="2">
    <location>
        <begin position="287"/>
        <end position="313"/>
    </location>
</feature>
<dbReference type="Proteomes" id="UP001549119">
    <property type="component" value="Unassembled WGS sequence"/>
</dbReference>
<dbReference type="InterPro" id="IPR045584">
    <property type="entry name" value="Pilin-like"/>
</dbReference>
<reference evidence="3 4" key="1">
    <citation type="submission" date="2024-06" db="EMBL/GenBank/DDBJ databases">
        <title>Genomics of switchgrass bacterial isolates.</title>
        <authorList>
            <person name="Shade A."/>
        </authorList>
    </citation>
    <scope>NUCLEOTIDE SEQUENCE [LARGE SCALE GENOMIC DNA]</scope>
    <source>
        <strain evidence="3 4">PvP084</strain>
    </source>
</reference>
<name>A0ABV2NM98_9HYPH</name>
<dbReference type="Gene3D" id="3.30.1300.30">
    <property type="entry name" value="GSPII I/J protein-like"/>
    <property type="match status" value="1"/>
</dbReference>
<dbReference type="SUPFAM" id="SSF54523">
    <property type="entry name" value="Pili subunits"/>
    <property type="match status" value="1"/>
</dbReference>
<comment type="caution">
    <text evidence="3">The sequence shown here is derived from an EMBL/GenBank/DDBJ whole genome shotgun (WGS) entry which is preliminary data.</text>
</comment>
<evidence type="ECO:0000313" key="3">
    <source>
        <dbReference type="EMBL" id="MET3867635.1"/>
    </source>
</evidence>
<protein>
    <recommendedName>
        <fullName evidence="2">Trimeric autotransporter adhesin YadA-like head domain-containing protein</fullName>
    </recommendedName>
</protein>
<dbReference type="SUPFAM" id="SSF101967">
    <property type="entry name" value="Adhesin YadA, collagen-binding domain"/>
    <property type="match status" value="1"/>
</dbReference>
<feature type="domain" description="Trimeric autotransporter adhesin YadA-like head" evidence="2">
    <location>
        <begin position="259"/>
        <end position="283"/>
    </location>
</feature>
<proteinExistence type="predicted"/>
<gene>
    <name evidence="3" type="ORF">ABIC20_004944</name>
</gene>
<evidence type="ECO:0000259" key="2">
    <source>
        <dbReference type="Pfam" id="PF05658"/>
    </source>
</evidence>
<feature type="domain" description="Trimeric autotransporter adhesin YadA-like head" evidence="2">
    <location>
        <begin position="217"/>
        <end position="243"/>
    </location>
</feature>
<keyword evidence="4" id="KW-1185">Reference proteome</keyword>
<feature type="signal peptide" evidence="1">
    <location>
        <begin position="1"/>
        <end position="31"/>
    </location>
</feature>